<keyword evidence="2" id="KW-1185">Reference proteome</keyword>
<dbReference type="KEGG" id="evi:Echvi_1941"/>
<protein>
    <submittedName>
        <fullName evidence="1">Uncharacterized protein</fullName>
    </submittedName>
</protein>
<dbReference type="STRING" id="926556.Echvi_1941"/>
<name>L0FZZ0_ECHVK</name>
<dbReference type="HOGENOM" id="CLU_2522273_0_0_10"/>
<accession>L0FZZ0</accession>
<organism evidence="1 2">
    <name type="scientific">Echinicola vietnamensis (strain DSM 17526 / LMG 23754 / KMM 6221)</name>
    <dbReference type="NCBI Taxonomy" id="926556"/>
    <lineage>
        <taxon>Bacteria</taxon>
        <taxon>Pseudomonadati</taxon>
        <taxon>Bacteroidota</taxon>
        <taxon>Cytophagia</taxon>
        <taxon>Cytophagales</taxon>
        <taxon>Cyclobacteriaceae</taxon>
        <taxon>Echinicola</taxon>
    </lineage>
</organism>
<evidence type="ECO:0000313" key="1">
    <source>
        <dbReference type="EMBL" id="AGA78195.1"/>
    </source>
</evidence>
<evidence type="ECO:0000313" key="2">
    <source>
        <dbReference type="Proteomes" id="UP000010796"/>
    </source>
</evidence>
<proteinExistence type="predicted"/>
<dbReference type="RefSeq" id="WP_015265756.1">
    <property type="nucleotide sequence ID" value="NC_019904.1"/>
</dbReference>
<dbReference type="Proteomes" id="UP000010796">
    <property type="component" value="Chromosome"/>
</dbReference>
<dbReference type="EMBL" id="CP003346">
    <property type="protein sequence ID" value="AGA78195.1"/>
    <property type="molecule type" value="Genomic_DNA"/>
</dbReference>
<dbReference type="AlphaFoldDB" id="L0FZZ0"/>
<sequence>MNRIKITARYIAMRTARYLNRYPRSRLKLLWVVFCLLGTAIPVALLHRAWKTPRPAKDFPVKAYPVLIDSLAKYNPKIHIDHEQ</sequence>
<reference evidence="2" key="1">
    <citation type="submission" date="2012-02" db="EMBL/GenBank/DDBJ databases">
        <title>The complete genome of Echinicola vietnamensis DSM 17526.</title>
        <authorList>
            <person name="Lucas S."/>
            <person name="Copeland A."/>
            <person name="Lapidus A."/>
            <person name="Glavina del Rio T."/>
            <person name="Dalin E."/>
            <person name="Tice H."/>
            <person name="Bruce D."/>
            <person name="Goodwin L."/>
            <person name="Pitluck S."/>
            <person name="Peters L."/>
            <person name="Ovchinnikova G."/>
            <person name="Teshima H."/>
            <person name="Kyrpides N."/>
            <person name="Mavromatis K."/>
            <person name="Ivanova N."/>
            <person name="Brettin T."/>
            <person name="Detter J.C."/>
            <person name="Han C."/>
            <person name="Larimer F."/>
            <person name="Land M."/>
            <person name="Hauser L."/>
            <person name="Markowitz V."/>
            <person name="Cheng J.-F."/>
            <person name="Hugenholtz P."/>
            <person name="Woyke T."/>
            <person name="Wu D."/>
            <person name="Brambilla E."/>
            <person name="Klenk H.-P."/>
            <person name="Eisen J.A."/>
        </authorList>
    </citation>
    <scope>NUCLEOTIDE SEQUENCE [LARGE SCALE GENOMIC DNA]</scope>
    <source>
        <strain evidence="2">DSM 17526 / LMG 23754 / KMM 6221</strain>
    </source>
</reference>
<gene>
    <name evidence="1" type="ordered locus">Echvi_1941</name>
</gene>